<feature type="region of interest" description="Disordered" evidence="1">
    <location>
        <begin position="56"/>
        <end position="80"/>
    </location>
</feature>
<name>A0A6A0AA46_HAELA</name>
<dbReference type="PANTHER" id="PTHR46496:SF4">
    <property type="entry name" value="ZEAXANTHIN EPOXIDASE"/>
    <property type="match status" value="1"/>
</dbReference>
<reference evidence="2 3" key="1">
    <citation type="submission" date="2020-02" db="EMBL/GenBank/DDBJ databases">
        <title>Draft genome sequence of Haematococcus lacustris strain NIES-144.</title>
        <authorList>
            <person name="Morimoto D."/>
            <person name="Nakagawa S."/>
            <person name="Yoshida T."/>
            <person name="Sawayama S."/>
        </authorList>
    </citation>
    <scope>NUCLEOTIDE SEQUENCE [LARGE SCALE GENOMIC DNA]</scope>
    <source>
        <strain evidence="2 3">NIES-144</strain>
    </source>
</reference>
<keyword evidence="3" id="KW-1185">Reference proteome</keyword>
<dbReference type="Gene3D" id="3.50.50.60">
    <property type="entry name" value="FAD/NAD(P)-binding domain"/>
    <property type="match status" value="1"/>
</dbReference>
<accession>A0A6A0AA46</accession>
<dbReference type="PANTHER" id="PTHR46496">
    <property type="match status" value="1"/>
</dbReference>
<feature type="region of interest" description="Disordered" evidence="1">
    <location>
        <begin position="195"/>
        <end position="217"/>
    </location>
</feature>
<dbReference type="AlphaFoldDB" id="A0A6A0AA46"/>
<protein>
    <submittedName>
        <fullName evidence="2">FAD_binding_3 domain-containing protein</fullName>
    </submittedName>
</protein>
<comment type="caution">
    <text evidence="2">The sequence shown here is derived from an EMBL/GenBank/DDBJ whole genome shotgun (WGS) entry which is preliminary data.</text>
</comment>
<dbReference type="Proteomes" id="UP000485058">
    <property type="component" value="Unassembled WGS sequence"/>
</dbReference>
<evidence type="ECO:0000313" key="2">
    <source>
        <dbReference type="EMBL" id="GFH29432.1"/>
    </source>
</evidence>
<proteinExistence type="predicted"/>
<feature type="non-terminal residue" evidence="2">
    <location>
        <position position="1"/>
    </location>
</feature>
<evidence type="ECO:0000313" key="3">
    <source>
        <dbReference type="Proteomes" id="UP000485058"/>
    </source>
</evidence>
<evidence type="ECO:0000256" key="1">
    <source>
        <dbReference type="SAM" id="MobiDB-lite"/>
    </source>
</evidence>
<sequence length="217" mass="21898">LGAGLTAAGGRLLLLGDAAHAMHSGPGQGGRMAFEDAHQLVEAVQRHSHRLHGWTHLAAGGSAPPPSGPSPSAADEDTPLPTLRDLSLAAAAAASVEQGSEAGGNQPGLTAGEDDGGAAGADAAAADAVAVADVAREYEAARLVRVCRVAKAAAEGCGLQALRAHYRPASCGAQQRMARAMEMGKWLDKYPDCPDGDEATEWWKPPARPSAVGSSSA</sequence>
<gene>
    <name evidence="2" type="ORF">HaLaN_28082</name>
</gene>
<dbReference type="SUPFAM" id="SSF51905">
    <property type="entry name" value="FAD/NAD(P)-binding domain"/>
    <property type="match status" value="1"/>
</dbReference>
<organism evidence="2 3">
    <name type="scientific">Haematococcus lacustris</name>
    <name type="common">Green alga</name>
    <name type="synonym">Haematococcus pluvialis</name>
    <dbReference type="NCBI Taxonomy" id="44745"/>
    <lineage>
        <taxon>Eukaryota</taxon>
        <taxon>Viridiplantae</taxon>
        <taxon>Chlorophyta</taxon>
        <taxon>core chlorophytes</taxon>
        <taxon>Chlorophyceae</taxon>
        <taxon>CS clade</taxon>
        <taxon>Chlamydomonadales</taxon>
        <taxon>Haematococcaceae</taxon>
        <taxon>Haematococcus</taxon>
    </lineage>
</organism>
<feature type="region of interest" description="Disordered" evidence="1">
    <location>
        <begin position="94"/>
        <end position="119"/>
    </location>
</feature>
<dbReference type="InterPro" id="IPR036188">
    <property type="entry name" value="FAD/NAD-bd_sf"/>
</dbReference>
<dbReference type="EMBL" id="BLLF01004340">
    <property type="protein sequence ID" value="GFH29432.1"/>
    <property type="molecule type" value="Genomic_DNA"/>
</dbReference>